<keyword evidence="2" id="KW-1185">Reference proteome</keyword>
<dbReference type="Proteomes" id="UP000077266">
    <property type="component" value="Unassembled WGS sequence"/>
</dbReference>
<accession>A0A165FBV7</accession>
<organism evidence="1 2">
    <name type="scientific">Exidia glandulosa HHB12029</name>
    <dbReference type="NCBI Taxonomy" id="1314781"/>
    <lineage>
        <taxon>Eukaryota</taxon>
        <taxon>Fungi</taxon>
        <taxon>Dikarya</taxon>
        <taxon>Basidiomycota</taxon>
        <taxon>Agaricomycotina</taxon>
        <taxon>Agaricomycetes</taxon>
        <taxon>Auriculariales</taxon>
        <taxon>Exidiaceae</taxon>
        <taxon>Exidia</taxon>
    </lineage>
</organism>
<sequence length="427" mass="47910">MVRSRIDSSTLPLYIDIALGHSPGVREYCTGILALVAKNMRRVECLHLDVAPVYREIIHQTFKAAPAPLLRRFVVKYTACLYRGCSYCERPAAIVMPTVFGGHAPRLTDLQLHNVFFDRKHPYPAFHNVRHLLLFAGTAECVPIELVRRLCPRLEALDIRGRYCVVGHDPIGTYTTRRRPSHELNVILGSMSEASQATALAEIIAVRSKIVSITNPSPLASRTLYHHFSDASNISMAVLITSCSGRHQMHLLFKDPSSLRMRVLVADFARTEYERQSRVIQNILGEMQGLKKRISFLRIDYDQDIAPNMFKLLNGWEGQWSACEAICLTFGNPSISSSITFGIGLDAATFPVLKLLVICCYHPDSPEVKVDTERLDILTTSLRELLSDEGTKNFAMVYTRDLQVALDCARSPVKTLSTSSGESWTWL</sequence>
<dbReference type="AlphaFoldDB" id="A0A165FBV7"/>
<reference evidence="1 2" key="1">
    <citation type="journal article" date="2016" name="Mol. Biol. Evol.">
        <title>Comparative Genomics of Early-Diverging Mushroom-Forming Fungi Provides Insights into the Origins of Lignocellulose Decay Capabilities.</title>
        <authorList>
            <person name="Nagy L.G."/>
            <person name="Riley R."/>
            <person name="Tritt A."/>
            <person name="Adam C."/>
            <person name="Daum C."/>
            <person name="Floudas D."/>
            <person name="Sun H."/>
            <person name="Yadav J.S."/>
            <person name="Pangilinan J."/>
            <person name="Larsson K.H."/>
            <person name="Matsuura K."/>
            <person name="Barry K."/>
            <person name="Labutti K."/>
            <person name="Kuo R."/>
            <person name="Ohm R.A."/>
            <person name="Bhattacharya S.S."/>
            <person name="Shirouzu T."/>
            <person name="Yoshinaga Y."/>
            <person name="Martin F.M."/>
            <person name="Grigoriev I.V."/>
            <person name="Hibbett D.S."/>
        </authorList>
    </citation>
    <scope>NUCLEOTIDE SEQUENCE [LARGE SCALE GENOMIC DNA]</scope>
    <source>
        <strain evidence="1 2">HHB12029</strain>
    </source>
</reference>
<gene>
    <name evidence="1" type="ORF">EXIGLDRAFT_722397</name>
</gene>
<name>A0A165FBV7_EXIGL</name>
<dbReference type="EMBL" id="KV426091">
    <property type="protein sequence ID" value="KZV88744.1"/>
    <property type="molecule type" value="Genomic_DNA"/>
</dbReference>
<proteinExistence type="predicted"/>
<protein>
    <submittedName>
        <fullName evidence="1">Uncharacterized protein</fullName>
    </submittedName>
</protein>
<evidence type="ECO:0000313" key="1">
    <source>
        <dbReference type="EMBL" id="KZV88744.1"/>
    </source>
</evidence>
<evidence type="ECO:0000313" key="2">
    <source>
        <dbReference type="Proteomes" id="UP000077266"/>
    </source>
</evidence>
<dbReference type="InParanoid" id="A0A165FBV7"/>